<sequence>MPFLFFLGLLAAGAAVGTMVGVTDDTEAEDDSTPSDDERDDSADAQGEQPSTEEEPEDEEEPEGDPISQFLFGEVDVDDNLIGGAGDDTIVGNAWDDDYLEGDEGDDDLFVSRDNLASGGAGSDTFFLEADNEVVGRIEDFDASEDMLVLRNYESPVDGSSGNFVLTQEDNRLALRDADTGDVRIDLPGASLADGESLSVVFQHTDGEAHDSEVQAEWSREYTIQDKPYVADALRGGAGDNTLIGDDSDDRIFGEAGADDLQGGAGDDHIFSGSGSVFYGAEWNHEPGHLNRLGAGDTLSGGAGEDVLWLGSGNVATGGADVDTFEAFAGAYDTVSEITDFAPGEDKLVISFGLDGPFGAGFQNADNEYFTVSEAANGFGSSYDADADETTLTLGGHPLLVLNGDQTGATVAFSNQDAADTYDLPEVWMDANGDPITAEQGQDADILFNGMTPQDMYDANGNGGMVA</sequence>
<feature type="region of interest" description="Disordered" evidence="1">
    <location>
        <begin position="24"/>
        <end position="66"/>
    </location>
</feature>
<comment type="caution">
    <text evidence="2">The sequence shown here is derived from an EMBL/GenBank/DDBJ whole genome shotgun (WGS) entry which is preliminary data.</text>
</comment>
<organism evidence="2 3">
    <name type="scientific">Shimia sagamensis</name>
    <dbReference type="NCBI Taxonomy" id="1566352"/>
    <lineage>
        <taxon>Bacteria</taxon>
        <taxon>Pseudomonadati</taxon>
        <taxon>Pseudomonadota</taxon>
        <taxon>Alphaproteobacteria</taxon>
        <taxon>Rhodobacterales</taxon>
        <taxon>Roseobacteraceae</taxon>
    </lineage>
</organism>
<name>A0ABY1N777_9RHOB</name>
<dbReference type="PRINTS" id="PR00313">
    <property type="entry name" value="CABNDNGRPT"/>
</dbReference>
<keyword evidence="3" id="KW-1185">Reference proteome</keyword>
<dbReference type="PROSITE" id="PS00330">
    <property type="entry name" value="HEMOLYSIN_CALCIUM"/>
    <property type="match status" value="1"/>
</dbReference>
<dbReference type="Gene3D" id="2.150.10.10">
    <property type="entry name" value="Serralysin-like metalloprotease, C-terminal"/>
    <property type="match status" value="3"/>
</dbReference>
<dbReference type="InterPro" id="IPR001343">
    <property type="entry name" value="Hemolysn_Ca-bd"/>
</dbReference>
<protein>
    <recommendedName>
        <fullName evidence="4">Hemolysin-type calcium-binding repeat-containing protein</fullName>
    </recommendedName>
</protein>
<evidence type="ECO:0008006" key="4">
    <source>
        <dbReference type="Google" id="ProtNLM"/>
    </source>
</evidence>
<reference evidence="2 3" key="1">
    <citation type="submission" date="2017-05" db="EMBL/GenBank/DDBJ databases">
        <authorList>
            <person name="Varghese N."/>
            <person name="Submissions S."/>
        </authorList>
    </citation>
    <scope>NUCLEOTIDE SEQUENCE [LARGE SCALE GENOMIC DNA]</scope>
    <source>
        <strain evidence="2 3">DSM 29734</strain>
    </source>
</reference>
<evidence type="ECO:0000313" key="2">
    <source>
        <dbReference type="EMBL" id="SMP02236.1"/>
    </source>
</evidence>
<feature type="compositionally biased region" description="Acidic residues" evidence="1">
    <location>
        <begin position="51"/>
        <end position="64"/>
    </location>
</feature>
<proteinExistence type="predicted"/>
<evidence type="ECO:0000313" key="3">
    <source>
        <dbReference type="Proteomes" id="UP001157961"/>
    </source>
</evidence>
<gene>
    <name evidence="2" type="ORF">SAMN06265373_101222</name>
</gene>
<evidence type="ECO:0000256" key="1">
    <source>
        <dbReference type="SAM" id="MobiDB-lite"/>
    </source>
</evidence>
<dbReference type="InterPro" id="IPR018511">
    <property type="entry name" value="Hemolysin-typ_Ca-bd_CS"/>
</dbReference>
<dbReference type="InterPro" id="IPR011049">
    <property type="entry name" value="Serralysin-like_metalloprot_C"/>
</dbReference>
<feature type="compositionally biased region" description="Acidic residues" evidence="1">
    <location>
        <begin position="24"/>
        <end position="43"/>
    </location>
</feature>
<dbReference type="Pfam" id="PF00353">
    <property type="entry name" value="HemolysinCabind"/>
    <property type="match status" value="4"/>
</dbReference>
<dbReference type="SUPFAM" id="SSF51120">
    <property type="entry name" value="beta-Roll"/>
    <property type="match status" value="3"/>
</dbReference>
<dbReference type="Proteomes" id="UP001157961">
    <property type="component" value="Unassembled WGS sequence"/>
</dbReference>
<accession>A0ABY1N777</accession>
<dbReference type="RefSeq" id="WP_283424095.1">
    <property type="nucleotide sequence ID" value="NZ_FXTY01000001.1"/>
</dbReference>
<dbReference type="EMBL" id="FXTY01000001">
    <property type="protein sequence ID" value="SMP02236.1"/>
    <property type="molecule type" value="Genomic_DNA"/>
</dbReference>